<organism evidence="2">
    <name type="scientific">Brevibacillus laterosporus</name>
    <name type="common">Bacillus laterosporus</name>
    <dbReference type="NCBI Taxonomy" id="1465"/>
    <lineage>
        <taxon>Bacteria</taxon>
        <taxon>Bacillati</taxon>
        <taxon>Bacillota</taxon>
        <taxon>Bacilli</taxon>
        <taxon>Bacillales</taxon>
        <taxon>Paenibacillaceae</taxon>
        <taxon>Brevibacillus</taxon>
    </lineage>
</organism>
<evidence type="ECO:0000259" key="1">
    <source>
        <dbReference type="PROSITE" id="PS50075"/>
    </source>
</evidence>
<gene>
    <name evidence="2" type="ORF">EX87_20470</name>
</gene>
<dbReference type="InterPro" id="IPR009081">
    <property type="entry name" value="PP-bd_ACP"/>
</dbReference>
<proteinExistence type="predicted"/>
<protein>
    <submittedName>
        <fullName evidence="2">Acyl carrier protein</fullName>
    </submittedName>
</protein>
<dbReference type="SUPFAM" id="SSF47336">
    <property type="entry name" value="ACP-like"/>
    <property type="match status" value="1"/>
</dbReference>
<dbReference type="PROSITE" id="PS50075">
    <property type="entry name" value="CARRIER"/>
    <property type="match status" value="1"/>
</dbReference>
<name>A0A0F7EJF3_BRELA</name>
<geneLocation type="plasmid" evidence="2">
    <name>unnamed2</name>
</geneLocation>
<dbReference type="Gene3D" id="1.10.1200.10">
    <property type="entry name" value="ACP-like"/>
    <property type="match status" value="1"/>
</dbReference>
<keyword evidence="2" id="KW-0614">Plasmid</keyword>
<dbReference type="RefSeq" id="WP_031415172.1">
    <property type="nucleotide sequence ID" value="NZ_CP011076.1"/>
</dbReference>
<dbReference type="InterPro" id="IPR036736">
    <property type="entry name" value="ACP-like_sf"/>
</dbReference>
<dbReference type="EMBL" id="CP011076">
    <property type="protein sequence ID" value="AKF95954.1"/>
    <property type="molecule type" value="Genomic_DNA"/>
</dbReference>
<dbReference type="Pfam" id="PF00550">
    <property type="entry name" value="PP-binding"/>
    <property type="match status" value="1"/>
</dbReference>
<sequence length="85" mass="9885">MDTHSKVRQFIEKNLVTFEDEVELNDDDNIFELGYVNSLFAMNILTYIENEFSIEIKNEDIKLENFNTVNNIVALVKIKQQGSVV</sequence>
<dbReference type="AlphaFoldDB" id="A0A0F7EJF3"/>
<feature type="domain" description="Carrier" evidence="1">
    <location>
        <begin position="1"/>
        <end position="80"/>
    </location>
</feature>
<evidence type="ECO:0000313" key="2">
    <source>
        <dbReference type="EMBL" id="AKF95954.1"/>
    </source>
</evidence>
<reference evidence="2" key="1">
    <citation type="submission" date="2015-03" db="EMBL/GenBank/DDBJ databases">
        <title>MIGS Cultured Bacterial/Archaeal sample from Brevibacillus laterosporus.</title>
        <authorList>
            <person name="Zeng D."/>
            <person name="Zhu L."/>
            <person name="Dong G."/>
            <person name="Ye W."/>
            <person name="Ren D."/>
            <person name="Wu L."/>
            <person name="Xu J."/>
            <person name="Li G."/>
            <person name="Guo L."/>
        </authorList>
    </citation>
    <scope>NUCLEOTIDE SEQUENCE</scope>
    <source>
        <strain evidence="2">B9</strain>
        <plasmid evidence="2">unnamed2</plasmid>
    </source>
</reference>
<accession>A0A0F7EJF3</accession>